<accession>A0A098BFE4</accession>
<reference evidence="3 4" key="1">
    <citation type="journal article" date="2014" name="Genome Announc.">
        <title>Draft Genome Sequence of Propane- and Butane-Oxidizing Actinobacterium Rhodococcus ruber IEGM 231.</title>
        <authorList>
            <person name="Ivshina I.B."/>
            <person name="Kuyukina M.S."/>
            <person name="Krivoruchko A.V."/>
            <person name="Barbe V."/>
            <person name="Fischer C."/>
        </authorList>
    </citation>
    <scope>NUCLEOTIDE SEQUENCE [LARGE SCALE GENOMIC DNA]</scope>
</reference>
<dbReference type="EMBL" id="CCSD01000035">
    <property type="protein sequence ID" value="CDZ87429.1"/>
    <property type="molecule type" value="Genomic_DNA"/>
</dbReference>
<keyword evidence="2 3" id="KW-0808">Transferase</keyword>
<dbReference type="PANTHER" id="PTHR34136:SF1">
    <property type="entry name" value="UDP-N-ACETYL-D-MANNOSAMINURONIC ACID TRANSFERASE"/>
    <property type="match status" value="1"/>
</dbReference>
<dbReference type="NCBIfam" id="TIGR00696">
    <property type="entry name" value="wecG_tagA_cpsF"/>
    <property type="match status" value="1"/>
</dbReference>
<dbReference type="AlphaFoldDB" id="A0A098BFE4"/>
<name>A0A098BFE4_9NOCA</name>
<sequence length="277" mass="30584">MVLPILPSEDPSAFFNPSSWCLQRHDPQQLARLRIKGTYVPFDLRSLREITEHLVSDVPSRWEIVVTPNLHHIQLIRENDGLIEIYRNASIVLPDGWPVAHLLARATGTDVDRVPGSDLLESILNADGGGRPLVLAGGEDSDVLSALAVRAGGNAWTVMTEPAPAEEVEDPDARRQLLDRIASSGSGGLVVLGFGAPKQELFATDLARCQGSGHILCLGMSLNFSAGRHPRAPQWAQRTNLEWAHRMLTEPRRLVPRYARDARAFIPTLIENPRSRR</sequence>
<evidence type="ECO:0000256" key="2">
    <source>
        <dbReference type="ARBA" id="ARBA00022679"/>
    </source>
</evidence>
<organism evidence="3 4">
    <name type="scientific">Rhodococcus ruber</name>
    <dbReference type="NCBI Taxonomy" id="1830"/>
    <lineage>
        <taxon>Bacteria</taxon>
        <taxon>Bacillati</taxon>
        <taxon>Actinomycetota</taxon>
        <taxon>Actinomycetes</taxon>
        <taxon>Mycobacteriales</taxon>
        <taxon>Nocardiaceae</taxon>
        <taxon>Rhodococcus</taxon>
    </lineage>
</organism>
<dbReference type="Pfam" id="PF03808">
    <property type="entry name" value="Glyco_tran_WecG"/>
    <property type="match status" value="1"/>
</dbReference>
<dbReference type="Proteomes" id="UP000042997">
    <property type="component" value="Unassembled WGS sequence"/>
</dbReference>
<dbReference type="CDD" id="cd06533">
    <property type="entry name" value="Glyco_transf_WecG_TagA"/>
    <property type="match status" value="1"/>
</dbReference>
<evidence type="ECO:0000313" key="3">
    <source>
        <dbReference type="EMBL" id="CDZ87429.1"/>
    </source>
</evidence>
<keyword evidence="1" id="KW-0328">Glycosyltransferase</keyword>
<proteinExistence type="predicted"/>
<dbReference type="GO" id="GO:0016758">
    <property type="term" value="F:hexosyltransferase activity"/>
    <property type="evidence" value="ECO:0007669"/>
    <property type="project" value="TreeGrafter"/>
</dbReference>
<dbReference type="PANTHER" id="PTHR34136">
    <property type="match status" value="1"/>
</dbReference>
<dbReference type="InterPro" id="IPR004629">
    <property type="entry name" value="WecG_TagA_CpsF"/>
</dbReference>
<evidence type="ECO:0000313" key="4">
    <source>
        <dbReference type="Proteomes" id="UP000042997"/>
    </source>
</evidence>
<evidence type="ECO:0000256" key="1">
    <source>
        <dbReference type="ARBA" id="ARBA00022676"/>
    </source>
</evidence>
<gene>
    <name evidence="3" type="ORF">RHRU231_260003</name>
</gene>
<protein>
    <submittedName>
        <fullName evidence="3">Glycosyl transferase, WecB/TagA/CpsF family</fullName>
    </submittedName>
</protein>